<dbReference type="InterPro" id="IPR018247">
    <property type="entry name" value="EF_Hand_1_Ca_BS"/>
</dbReference>
<evidence type="ECO:0000313" key="6">
    <source>
        <dbReference type="EMBL" id="CAH0592804.1"/>
    </source>
</evidence>
<evidence type="ECO:0000256" key="4">
    <source>
        <dbReference type="SAM" id="MobiDB-lite"/>
    </source>
</evidence>
<reference evidence="6" key="1">
    <citation type="submission" date="2021-12" db="EMBL/GenBank/DDBJ databases">
        <authorList>
            <person name="King R."/>
        </authorList>
    </citation>
    <scope>NUCLEOTIDE SEQUENCE</scope>
</reference>
<dbReference type="CDD" id="cd00051">
    <property type="entry name" value="EFh"/>
    <property type="match status" value="1"/>
</dbReference>
<dbReference type="OrthoDB" id="191686at2759"/>
<sequence>MAASAIALRGVRLFLNAGRAAADRPQAAAAPAKPKRKEKKAAGTKPPQKVFEMLLKCTRFNKQTLRSLRQWGDWGQPRRSSTKYNVATMPNTKLKEKHRDALYRITHFNKPEIEALYTMYRRLVASAQAAAPTTAIGHSPKIDGIDQSTFRDVMHNTFDLVTEEAILERMWMTWERGAAGGEGALRFDSWVKGLSVLLRGNTEERITYCFKVYDLNNDGFITKDEMFLLLRNSLLKQPGDEDPDEGVRELVELVLKKLDVDKDGTVSLDDYRQAVEQEPLLLEAFGQCLPSKRHCTTFLKTLTNK</sequence>
<feature type="domain" description="EF-hand" evidence="5">
    <location>
        <begin position="246"/>
        <end position="281"/>
    </location>
</feature>
<organism evidence="6 7">
    <name type="scientific">Chrysodeixis includens</name>
    <name type="common">Soybean looper</name>
    <name type="synonym">Pseudoplusia includens</name>
    <dbReference type="NCBI Taxonomy" id="689277"/>
    <lineage>
        <taxon>Eukaryota</taxon>
        <taxon>Metazoa</taxon>
        <taxon>Ecdysozoa</taxon>
        <taxon>Arthropoda</taxon>
        <taxon>Hexapoda</taxon>
        <taxon>Insecta</taxon>
        <taxon>Pterygota</taxon>
        <taxon>Neoptera</taxon>
        <taxon>Endopterygota</taxon>
        <taxon>Lepidoptera</taxon>
        <taxon>Glossata</taxon>
        <taxon>Ditrysia</taxon>
        <taxon>Noctuoidea</taxon>
        <taxon>Noctuidae</taxon>
        <taxon>Plusiinae</taxon>
        <taxon>Chrysodeixis</taxon>
    </lineage>
</organism>
<evidence type="ECO:0000256" key="3">
    <source>
        <dbReference type="ARBA" id="ARBA00022837"/>
    </source>
</evidence>
<dbReference type="Gene3D" id="1.10.238.10">
    <property type="entry name" value="EF-hand"/>
    <property type="match status" value="1"/>
</dbReference>
<dbReference type="EMBL" id="LR824005">
    <property type="protein sequence ID" value="CAH0592804.1"/>
    <property type="molecule type" value="Genomic_DNA"/>
</dbReference>
<dbReference type="PROSITE" id="PS50222">
    <property type="entry name" value="EF_HAND_2"/>
    <property type="match status" value="2"/>
</dbReference>
<feature type="compositionally biased region" description="Low complexity" evidence="4">
    <location>
        <begin position="23"/>
        <end position="32"/>
    </location>
</feature>
<dbReference type="GO" id="GO:0005509">
    <property type="term" value="F:calcium ion binding"/>
    <property type="evidence" value="ECO:0007669"/>
    <property type="project" value="InterPro"/>
</dbReference>
<name>A0A9P0BV86_CHRIL</name>
<dbReference type="Proteomes" id="UP001154114">
    <property type="component" value="Chromosome 2"/>
</dbReference>
<gene>
    <name evidence="6" type="ORF">CINC_LOCUS5947</name>
</gene>
<dbReference type="InterPro" id="IPR011992">
    <property type="entry name" value="EF-hand-dom_pair"/>
</dbReference>
<keyword evidence="2" id="KW-0677">Repeat</keyword>
<proteinExistence type="predicted"/>
<evidence type="ECO:0000259" key="5">
    <source>
        <dbReference type="PROSITE" id="PS50222"/>
    </source>
</evidence>
<dbReference type="PROSITE" id="PS00018">
    <property type="entry name" value="EF_HAND_1"/>
    <property type="match status" value="2"/>
</dbReference>
<evidence type="ECO:0000256" key="2">
    <source>
        <dbReference type="ARBA" id="ARBA00022737"/>
    </source>
</evidence>
<dbReference type="PANTHER" id="PTHR23055:SF60">
    <property type="entry name" value="CALAXIN"/>
    <property type="match status" value="1"/>
</dbReference>
<dbReference type="InterPro" id="IPR028846">
    <property type="entry name" value="Recoverin"/>
</dbReference>
<dbReference type="SUPFAM" id="SSF47473">
    <property type="entry name" value="EF-hand"/>
    <property type="match status" value="1"/>
</dbReference>
<dbReference type="SMART" id="SM00054">
    <property type="entry name" value="EFh"/>
    <property type="match status" value="2"/>
</dbReference>
<evidence type="ECO:0000313" key="7">
    <source>
        <dbReference type="Proteomes" id="UP001154114"/>
    </source>
</evidence>
<feature type="region of interest" description="Disordered" evidence="4">
    <location>
        <begin position="23"/>
        <end position="46"/>
    </location>
</feature>
<evidence type="ECO:0000256" key="1">
    <source>
        <dbReference type="ARBA" id="ARBA00022723"/>
    </source>
</evidence>
<accession>A0A9P0BV86</accession>
<dbReference type="Pfam" id="PF13499">
    <property type="entry name" value="EF-hand_7"/>
    <property type="match status" value="1"/>
</dbReference>
<protein>
    <recommendedName>
        <fullName evidence="5">EF-hand domain-containing protein</fullName>
    </recommendedName>
</protein>
<dbReference type="InterPro" id="IPR002048">
    <property type="entry name" value="EF_hand_dom"/>
</dbReference>
<keyword evidence="3" id="KW-0106">Calcium</keyword>
<feature type="domain" description="EF-hand" evidence="5">
    <location>
        <begin position="201"/>
        <end position="236"/>
    </location>
</feature>
<dbReference type="AlphaFoldDB" id="A0A9P0BV86"/>
<dbReference type="PANTHER" id="PTHR23055">
    <property type="entry name" value="CALCIUM BINDING PROTEINS"/>
    <property type="match status" value="1"/>
</dbReference>
<keyword evidence="7" id="KW-1185">Reference proteome</keyword>
<keyword evidence="1" id="KW-0479">Metal-binding</keyword>